<evidence type="ECO:0000313" key="3">
    <source>
        <dbReference type="RefSeq" id="XP_029636891.1"/>
    </source>
</evidence>
<proteinExistence type="predicted"/>
<dbReference type="KEGG" id="osn:115212191"/>
<reference evidence="3" key="1">
    <citation type="submission" date="2025-08" db="UniProtKB">
        <authorList>
            <consortium name="RefSeq"/>
        </authorList>
    </citation>
    <scope>IDENTIFICATION</scope>
</reference>
<keyword evidence="2" id="KW-1185">Reference proteome</keyword>
<name>A0A6P7SG13_9MOLL</name>
<dbReference type="RefSeq" id="XP_029636891.1">
    <property type="nucleotide sequence ID" value="XM_029781031.1"/>
</dbReference>
<gene>
    <name evidence="3" type="primary">LOC115212191</name>
</gene>
<accession>A0A6P7SG13</accession>
<dbReference type="InterPro" id="IPR049163">
    <property type="entry name" value="Pif1-like_2B_dom"/>
</dbReference>
<protein>
    <submittedName>
        <fullName evidence="3">Uncharacterized protein LOC115212191</fullName>
    </submittedName>
</protein>
<evidence type="ECO:0000313" key="2">
    <source>
        <dbReference type="Proteomes" id="UP000515154"/>
    </source>
</evidence>
<feature type="domain" description="DNA helicase Pif1-like 2B" evidence="1">
    <location>
        <begin position="75"/>
        <end position="120"/>
    </location>
</feature>
<dbReference type="Pfam" id="PF21530">
    <property type="entry name" value="Pif1_2B_dom"/>
    <property type="match status" value="1"/>
</dbReference>
<dbReference type="AlphaFoldDB" id="A0A6P7SG13"/>
<organism evidence="2 3">
    <name type="scientific">Octopus sinensis</name>
    <name type="common">East Asian common octopus</name>
    <dbReference type="NCBI Taxonomy" id="2607531"/>
    <lineage>
        <taxon>Eukaryota</taxon>
        <taxon>Metazoa</taxon>
        <taxon>Spiralia</taxon>
        <taxon>Lophotrochozoa</taxon>
        <taxon>Mollusca</taxon>
        <taxon>Cephalopoda</taxon>
        <taxon>Coleoidea</taxon>
        <taxon>Octopodiformes</taxon>
        <taxon>Octopoda</taxon>
        <taxon>Incirrata</taxon>
        <taxon>Octopodidae</taxon>
        <taxon>Octopus</taxon>
    </lineage>
</organism>
<dbReference type="Proteomes" id="UP000515154">
    <property type="component" value="Linkage group LG5"/>
</dbReference>
<evidence type="ECO:0000259" key="1">
    <source>
        <dbReference type="Pfam" id="PF21530"/>
    </source>
</evidence>
<sequence>MVSTLTELKEKAFLTLHDNFKNIAWFAERPILVPWNENFDKLKHELLHSLPGDALMFVSIGTTIDEHAALQYPVEFLNSRQPTKLPPHKSFLEKGAPIMLLRNFEKPPRLFNGTRLTVTTMISHILEATIIASCH</sequence>
<dbReference type="PANTHER" id="PTHR10492:SF95">
    <property type="entry name" value="HELITRON HELICASE-LIKE DOMAIN-CONTAINING PROTEIN"/>
    <property type="match status" value="1"/>
</dbReference>
<dbReference type="PANTHER" id="PTHR10492">
    <property type="match status" value="1"/>
</dbReference>